<dbReference type="InterPro" id="IPR019922">
    <property type="entry name" value="Lucif-like_OxRdatse_MSMEG_4141"/>
</dbReference>
<dbReference type="GO" id="GO:0005829">
    <property type="term" value="C:cytosol"/>
    <property type="evidence" value="ECO:0007669"/>
    <property type="project" value="TreeGrafter"/>
</dbReference>
<dbReference type="Pfam" id="PF00296">
    <property type="entry name" value="Bac_luciferase"/>
    <property type="match status" value="1"/>
</dbReference>
<evidence type="ECO:0000313" key="2">
    <source>
        <dbReference type="EMBL" id="PCK27935.1"/>
    </source>
</evidence>
<proteinExistence type="predicted"/>
<dbReference type="InterPro" id="IPR011251">
    <property type="entry name" value="Luciferase-like_dom"/>
</dbReference>
<dbReference type="Proteomes" id="UP000230886">
    <property type="component" value="Unassembled WGS sequence"/>
</dbReference>
<dbReference type="NCBIfam" id="TIGR03620">
    <property type="entry name" value="F420_MSMEG_4141"/>
    <property type="match status" value="1"/>
</dbReference>
<reference evidence="2 3" key="1">
    <citation type="submission" date="2017-07" db="EMBL/GenBank/DDBJ databases">
        <title>Draft sequence of Rhodococcus enclensis 23b-28.</title>
        <authorList>
            <person name="Besaury L."/>
            <person name="Sancelme M."/>
            <person name="Amato P."/>
            <person name="Lallement A."/>
            <person name="Delort A.-M."/>
        </authorList>
    </citation>
    <scope>NUCLEOTIDE SEQUENCE [LARGE SCALE GENOMIC DNA]</scope>
    <source>
        <strain evidence="2 3">23b-28</strain>
    </source>
</reference>
<evidence type="ECO:0000259" key="1">
    <source>
        <dbReference type="Pfam" id="PF00296"/>
    </source>
</evidence>
<dbReference type="InterPro" id="IPR036661">
    <property type="entry name" value="Luciferase-like_sf"/>
</dbReference>
<dbReference type="SUPFAM" id="SSF51679">
    <property type="entry name" value="Bacterial luciferase-like"/>
    <property type="match status" value="1"/>
</dbReference>
<dbReference type="Gene3D" id="3.20.20.30">
    <property type="entry name" value="Luciferase-like domain"/>
    <property type="match status" value="2"/>
</dbReference>
<accession>A0A1C4CLG3</accession>
<sequence length="298" mass="31539">MTTEGIDPGSSRVAPAVTETTKTPDLGTYGIWRGAAGLPPELGTAIEKLGFGTIWIGGSPRADLRIAEKLLDATEHITVATGIVNIWSSPAAEVAESYHRLEAAHPGRFLLGVGVGHPEATGDYTKPYASLVSYLDELDAAQVPEARRVLAALGPKVLKLSAARAAGAHPYLTTPEHTAEAREILGPSKILAPEHKVVLETDPEKARAIGRPAVANPYLYLRNYTSNLERLGFAPEELANEGNDRVIDALVARGTAKSIADRLREHVAAGADHVAIQALPAEGDPIATYEALAAELFD</sequence>
<dbReference type="InterPro" id="IPR050766">
    <property type="entry name" value="Bact_Lucif_Oxidored"/>
</dbReference>
<comment type="caution">
    <text evidence="2">The sequence shown here is derived from an EMBL/GenBank/DDBJ whole genome shotgun (WGS) entry which is preliminary data.</text>
</comment>
<gene>
    <name evidence="2" type="ORF">CHR55_05670</name>
</gene>
<dbReference type="PANTHER" id="PTHR30137">
    <property type="entry name" value="LUCIFERASE-LIKE MONOOXYGENASE"/>
    <property type="match status" value="1"/>
</dbReference>
<feature type="domain" description="Luciferase-like" evidence="1">
    <location>
        <begin position="41"/>
        <end position="129"/>
    </location>
</feature>
<organism evidence="2 3">
    <name type="scientific">Rhodococcus qingshengii</name>
    <dbReference type="NCBI Taxonomy" id="334542"/>
    <lineage>
        <taxon>Bacteria</taxon>
        <taxon>Bacillati</taxon>
        <taxon>Actinomycetota</taxon>
        <taxon>Actinomycetes</taxon>
        <taxon>Mycobacteriales</taxon>
        <taxon>Nocardiaceae</taxon>
        <taxon>Rhodococcus</taxon>
        <taxon>Rhodococcus erythropolis group</taxon>
    </lineage>
</organism>
<dbReference type="GO" id="GO:0016705">
    <property type="term" value="F:oxidoreductase activity, acting on paired donors, with incorporation or reduction of molecular oxygen"/>
    <property type="evidence" value="ECO:0007669"/>
    <property type="project" value="InterPro"/>
</dbReference>
<evidence type="ECO:0000313" key="3">
    <source>
        <dbReference type="Proteomes" id="UP000230886"/>
    </source>
</evidence>
<accession>A0A7I8BB77</accession>
<dbReference type="PANTHER" id="PTHR30137:SF18">
    <property type="entry name" value="CONSERVED PROTEIN"/>
    <property type="match status" value="1"/>
</dbReference>
<protein>
    <submittedName>
        <fullName evidence="2">LLM class F420-dependent oxidoreductase</fullName>
    </submittedName>
</protein>
<dbReference type="EMBL" id="NOVD01000003">
    <property type="protein sequence ID" value="PCK27935.1"/>
    <property type="molecule type" value="Genomic_DNA"/>
</dbReference>
<name>A0A1C4CLG3_RHOSG</name>
<dbReference type="AlphaFoldDB" id="A0A1C4CLG3"/>